<dbReference type="EMBL" id="JBHMFI010000001">
    <property type="protein sequence ID" value="MFB9071570.1"/>
    <property type="molecule type" value="Genomic_DNA"/>
</dbReference>
<evidence type="ECO:0000313" key="2">
    <source>
        <dbReference type="Proteomes" id="UP001589575"/>
    </source>
</evidence>
<sequence>MGDEAGIHRVVADAADPGLLVLRLLVEVLHPLAVQAGLGKALRQLGQHGVHAGLALQGALQDVHLHLRHALGLRPGDVHGIQPAGRSSDHAQGILHDRLPQPEPIDQLLEFLLLLSDLPRQITELLLVFGAVPRVRGGLEQADAALGTQQVVIEVVLQLVLVDLVELMGIIVGSVHGPCLRVLEPQGKGGRAWEVLPA</sequence>
<gene>
    <name evidence="1" type="ORF">ACFFX0_10290</name>
</gene>
<dbReference type="Proteomes" id="UP001589575">
    <property type="component" value="Unassembled WGS sequence"/>
</dbReference>
<proteinExistence type="predicted"/>
<comment type="caution">
    <text evidence="1">The sequence shown here is derived from an EMBL/GenBank/DDBJ whole genome shotgun (WGS) entry which is preliminary data.</text>
</comment>
<accession>A0ABV5FY27</accession>
<evidence type="ECO:0000313" key="1">
    <source>
        <dbReference type="EMBL" id="MFB9071570.1"/>
    </source>
</evidence>
<name>A0ABV5FY27_9MICC</name>
<keyword evidence="2" id="KW-1185">Reference proteome</keyword>
<protein>
    <submittedName>
        <fullName evidence="1">Uncharacterized protein</fullName>
    </submittedName>
</protein>
<reference evidence="1 2" key="1">
    <citation type="submission" date="2024-09" db="EMBL/GenBank/DDBJ databases">
        <authorList>
            <person name="Sun Q."/>
            <person name="Mori K."/>
        </authorList>
    </citation>
    <scope>NUCLEOTIDE SEQUENCE [LARGE SCALE GENOMIC DNA]</scope>
    <source>
        <strain evidence="1 2">CCM 7609</strain>
    </source>
</reference>
<organism evidence="1 2">
    <name type="scientific">Citricoccus parietis</name>
    <dbReference type="NCBI Taxonomy" id="592307"/>
    <lineage>
        <taxon>Bacteria</taxon>
        <taxon>Bacillati</taxon>
        <taxon>Actinomycetota</taxon>
        <taxon>Actinomycetes</taxon>
        <taxon>Micrococcales</taxon>
        <taxon>Micrococcaceae</taxon>
        <taxon>Citricoccus</taxon>
    </lineage>
</organism>